<dbReference type="EMBL" id="RAPO01000001">
    <property type="protein sequence ID" value="RKD97460.1"/>
    <property type="molecule type" value="Genomic_DNA"/>
</dbReference>
<sequence>MIRYVVAVLLTLALLGLAGLAIDDAAGETTERELRTELAAVEAAAVELEATEELSPAGHPNPQRVVEFSVPTRSLTRAGVDHLEIEPVADDASVARYVLTDGTRGRMLLESRLVYRDPTAARTTEIGWRGTNDVRLVLQPDADGQPVVVVTLSDSR</sequence>
<feature type="domain" description="DUF7311" evidence="1">
    <location>
        <begin position="1"/>
        <end position="151"/>
    </location>
</feature>
<dbReference type="RefSeq" id="WP_120242994.1">
    <property type="nucleotide sequence ID" value="NZ_RAPO01000001.1"/>
</dbReference>
<dbReference type="OrthoDB" id="204975at2157"/>
<accession>A0A419WPQ1</accession>
<evidence type="ECO:0000313" key="3">
    <source>
        <dbReference type="Proteomes" id="UP000283805"/>
    </source>
</evidence>
<gene>
    <name evidence="2" type="ORF">ATJ93_0446</name>
</gene>
<evidence type="ECO:0000259" key="1">
    <source>
        <dbReference type="Pfam" id="PF23993"/>
    </source>
</evidence>
<name>A0A419WPQ1_9EURY</name>
<dbReference type="Proteomes" id="UP000283805">
    <property type="component" value="Unassembled WGS sequence"/>
</dbReference>
<comment type="caution">
    <text evidence="2">The sequence shown here is derived from an EMBL/GenBank/DDBJ whole genome shotgun (WGS) entry which is preliminary data.</text>
</comment>
<protein>
    <recommendedName>
        <fullName evidence="1">DUF7311 domain-containing protein</fullName>
    </recommendedName>
</protein>
<dbReference type="InterPro" id="IPR055735">
    <property type="entry name" value="DUF7311"/>
</dbReference>
<evidence type="ECO:0000313" key="2">
    <source>
        <dbReference type="EMBL" id="RKD97460.1"/>
    </source>
</evidence>
<dbReference type="AlphaFoldDB" id="A0A419WPQ1"/>
<dbReference type="Pfam" id="PF23993">
    <property type="entry name" value="DUF7311"/>
    <property type="match status" value="1"/>
</dbReference>
<organism evidence="2 3">
    <name type="scientific">Halopiger aswanensis</name>
    <dbReference type="NCBI Taxonomy" id="148449"/>
    <lineage>
        <taxon>Archaea</taxon>
        <taxon>Methanobacteriati</taxon>
        <taxon>Methanobacteriota</taxon>
        <taxon>Stenosarchaea group</taxon>
        <taxon>Halobacteria</taxon>
        <taxon>Halobacteriales</taxon>
        <taxon>Natrialbaceae</taxon>
        <taxon>Halopiger</taxon>
    </lineage>
</organism>
<reference evidence="2 3" key="1">
    <citation type="submission" date="2018-09" db="EMBL/GenBank/DDBJ databases">
        <title>Genomic Encyclopedia of Archaeal and Bacterial Type Strains, Phase II (KMG-II): from individual species to whole genera.</title>
        <authorList>
            <person name="Goeker M."/>
        </authorList>
    </citation>
    <scope>NUCLEOTIDE SEQUENCE [LARGE SCALE GENOMIC DNA]</scope>
    <source>
        <strain evidence="2 3">DSM 13151</strain>
    </source>
</reference>
<proteinExistence type="predicted"/>
<keyword evidence="3" id="KW-1185">Reference proteome</keyword>